<evidence type="ECO:0000313" key="2">
    <source>
        <dbReference type="Proteomes" id="UP001293718"/>
    </source>
</evidence>
<accession>A0ABU5IEM3</accession>
<organism evidence="1 2">
    <name type="scientific">Azohydromonas lata</name>
    <dbReference type="NCBI Taxonomy" id="45677"/>
    <lineage>
        <taxon>Bacteria</taxon>
        <taxon>Pseudomonadati</taxon>
        <taxon>Pseudomonadota</taxon>
        <taxon>Betaproteobacteria</taxon>
        <taxon>Burkholderiales</taxon>
        <taxon>Sphaerotilaceae</taxon>
        <taxon>Azohydromonas</taxon>
    </lineage>
</organism>
<protein>
    <submittedName>
        <fullName evidence="1">Uncharacterized protein</fullName>
    </submittedName>
</protein>
<gene>
    <name evidence="1" type="ORF">SM757_11065</name>
</gene>
<sequence>MSPLLSKALAEIEPFIAERGWIAPASIALEEADHLIAATATAWPPPAVNAEPGGAIALEWEAGEHGWLKLSVRGQGEVAHEAVIAGDEFEKVEPWTPAPSADALPAWAHELLRRLWPCDA</sequence>
<name>A0ABU5IEM3_9BURK</name>
<keyword evidence="2" id="KW-1185">Reference proteome</keyword>
<proteinExistence type="predicted"/>
<dbReference type="EMBL" id="JAXOJX010000014">
    <property type="protein sequence ID" value="MDZ5457110.1"/>
    <property type="molecule type" value="Genomic_DNA"/>
</dbReference>
<comment type="caution">
    <text evidence="1">The sequence shown here is derived from an EMBL/GenBank/DDBJ whole genome shotgun (WGS) entry which is preliminary data.</text>
</comment>
<dbReference type="Proteomes" id="UP001293718">
    <property type="component" value="Unassembled WGS sequence"/>
</dbReference>
<dbReference type="RefSeq" id="WP_322465512.1">
    <property type="nucleotide sequence ID" value="NZ_JAXOJX010000014.1"/>
</dbReference>
<reference evidence="1 2" key="1">
    <citation type="submission" date="2023-11" db="EMBL/GenBank/DDBJ databases">
        <title>Draft genome of Azohydromonas lata strain H1 (DSM1123), a polyhydroxyalkanoate producer.</title>
        <authorList>
            <person name="Traversa D."/>
            <person name="D'Addabbo P."/>
            <person name="Pazzani C."/>
            <person name="Manzari C."/>
            <person name="Chiara M."/>
            <person name="Scrascia M."/>
        </authorList>
    </citation>
    <scope>NUCLEOTIDE SEQUENCE [LARGE SCALE GENOMIC DNA]</scope>
    <source>
        <strain evidence="1 2">H1</strain>
    </source>
</reference>
<evidence type="ECO:0000313" key="1">
    <source>
        <dbReference type="EMBL" id="MDZ5457110.1"/>
    </source>
</evidence>